<dbReference type="Proteomes" id="UP000269198">
    <property type="component" value="Unassembled WGS sequence"/>
</dbReference>
<dbReference type="AlphaFoldDB" id="A0A3N0E994"/>
<evidence type="ECO:0000259" key="2">
    <source>
        <dbReference type="Pfam" id="PF01321"/>
    </source>
</evidence>
<protein>
    <submittedName>
        <fullName evidence="3">Aminopeptidase P family protein</fullName>
    </submittedName>
</protein>
<feature type="domain" description="Creatinase N-terminal" evidence="2">
    <location>
        <begin position="24"/>
        <end position="160"/>
    </location>
</feature>
<proteinExistence type="predicted"/>
<dbReference type="InterPro" id="IPR000994">
    <property type="entry name" value="Pept_M24"/>
</dbReference>
<evidence type="ECO:0000313" key="4">
    <source>
        <dbReference type="Proteomes" id="UP000269198"/>
    </source>
</evidence>
<dbReference type="CDD" id="cd01066">
    <property type="entry name" value="APP_MetAP"/>
    <property type="match status" value="1"/>
</dbReference>
<evidence type="ECO:0000259" key="1">
    <source>
        <dbReference type="Pfam" id="PF00557"/>
    </source>
</evidence>
<dbReference type="PANTHER" id="PTHR46112:SF2">
    <property type="entry name" value="XAA-PRO AMINOPEPTIDASE P-RELATED"/>
    <property type="match status" value="1"/>
</dbReference>
<dbReference type="OrthoDB" id="9761809at2"/>
<comment type="caution">
    <text evidence="3">The sequence shown here is derived from an EMBL/GenBank/DDBJ whole genome shotgun (WGS) entry which is preliminary data.</text>
</comment>
<organism evidence="3 4">
    <name type="scientific">Halostreptopolyspora alba</name>
    <dbReference type="NCBI Taxonomy" id="2487137"/>
    <lineage>
        <taxon>Bacteria</taxon>
        <taxon>Bacillati</taxon>
        <taxon>Actinomycetota</taxon>
        <taxon>Actinomycetes</taxon>
        <taxon>Streptosporangiales</taxon>
        <taxon>Nocardiopsidaceae</taxon>
        <taxon>Halostreptopolyspora</taxon>
    </lineage>
</organism>
<dbReference type="EMBL" id="RJMB01000011">
    <property type="protein sequence ID" value="RNL84445.1"/>
    <property type="molecule type" value="Genomic_DNA"/>
</dbReference>
<keyword evidence="4" id="KW-1185">Reference proteome</keyword>
<dbReference type="PANTHER" id="PTHR46112">
    <property type="entry name" value="AMINOPEPTIDASE"/>
    <property type="match status" value="1"/>
</dbReference>
<feature type="domain" description="Peptidase M24" evidence="1">
    <location>
        <begin position="169"/>
        <end position="376"/>
    </location>
</feature>
<gene>
    <name evidence="3" type="ORF">EFW17_12935</name>
</gene>
<reference evidence="3 4" key="1">
    <citation type="submission" date="2018-11" db="EMBL/GenBank/DDBJ databases">
        <title>The genome draft of YIM 96095.</title>
        <authorList>
            <person name="Tang S.-K."/>
            <person name="Chunyu W.-X."/>
            <person name="Feng Y.-Z."/>
        </authorList>
    </citation>
    <scope>NUCLEOTIDE SEQUENCE [LARGE SCALE GENOMIC DNA]</scope>
    <source>
        <strain evidence="3 4">YIM 96095</strain>
    </source>
</reference>
<keyword evidence="3" id="KW-0378">Hydrolase</keyword>
<dbReference type="Pfam" id="PF01321">
    <property type="entry name" value="Creatinase_N"/>
    <property type="match status" value="1"/>
</dbReference>
<dbReference type="SUPFAM" id="SSF55920">
    <property type="entry name" value="Creatinase/aminopeptidase"/>
    <property type="match status" value="1"/>
</dbReference>
<sequence>MTLLVDTARAGAPESTWTGELRSRVAAARTEMARRDLSALLLVSPENIYYLLGLDYQGYFAFSVLLLPREGAPELITRAMEGPTIAARAPDCVHRPFHDGESPVATVAAALRDHVRPGEAVGAEDSAMFFPPAIWAGLRQELPELVWVGAGDLGQQLREVKSAAEITSVRRAASLSGDAMASGIGAIAAGGSESRVAAAVYSTMISGGSQPPGFAPLIRSTQILQQEHVTWDERVIEPGEGLFLELSACVRRYHAPLSRTVYVNEAPPEAVVAHRAALSGLRAITAELRPGAVASDVYGAWQDAVTRVHPQQGAPRHHCGYLVGIGFPPSWVGGGEVLGIRPGSHRRIRTGMTFHAMSWVSEPTGYVISDTVLVTEDGCEVLTRAPRELTVV</sequence>
<dbReference type="Gene3D" id="3.90.230.10">
    <property type="entry name" value="Creatinase/methionine aminopeptidase superfamily"/>
    <property type="match status" value="1"/>
</dbReference>
<accession>A0A3N0E994</accession>
<keyword evidence="3" id="KW-0645">Protease</keyword>
<evidence type="ECO:0000313" key="3">
    <source>
        <dbReference type="EMBL" id="RNL84445.1"/>
    </source>
</evidence>
<dbReference type="InterPro" id="IPR000587">
    <property type="entry name" value="Creatinase_N"/>
</dbReference>
<dbReference type="Pfam" id="PF00557">
    <property type="entry name" value="Peptidase_M24"/>
    <property type="match status" value="1"/>
</dbReference>
<dbReference type="InterPro" id="IPR029149">
    <property type="entry name" value="Creatin/AminoP/Spt16_N"/>
</dbReference>
<dbReference type="SUPFAM" id="SSF53092">
    <property type="entry name" value="Creatinase/prolidase N-terminal domain"/>
    <property type="match status" value="1"/>
</dbReference>
<name>A0A3N0E994_9ACTN</name>
<dbReference type="Gene3D" id="3.40.350.10">
    <property type="entry name" value="Creatinase/prolidase N-terminal domain"/>
    <property type="match status" value="1"/>
</dbReference>
<dbReference type="GO" id="GO:0004177">
    <property type="term" value="F:aminopeptidase activity"/>
    <property type="evidence" value="ECO:0007669"/>
    <property type="project" value="UniProtKB-KW"/>
</dbReference>
<dbReference type="RefSeq" id="WP_123201615.1">
    <property type="nucleotide sequence ID" value="NZ_RJMB01000011.1"/>
</dbReference>
<keyword evidence="3" id="KW-0031">Aminopeptidase</keyword>
<dbReference type="InterPro" id="IPR036005">
    <property type="entry name" value="Creatinase/aminopeptidase-like"/>
</dbReference>
<dbReference type="InterPro" id="IPR050659">
    <property type="entry name" value="Peptidase_M24B"/>
</dbReference>